<dbReference type="STRING" id="360107.CHAB381_1125"/>
<dbReference type="InterPro" id="IPR011250">
    <property type="entry name" value="OMP/PagP_B-barrel"/>
</dbReference>
<reference evidence="3" key="1">
    <citation type="submission" date="2007-07" db="EMBL/GenBank/DDBJ databases">
        <title>Complete genome sequence of Campylobacter hominis ATCC BAA-381, a commensal isolated from the human gastrointestinal tract.</title>
        <authorList>
            <person name="Fouts D.E."/>
            <person name="Mongodin E.F."/>
            <person name="Puiu D."/>
            <person name="Sebastian Y."/>
            <person name="Miller W.G."/>
            <person name="Mandrell R.E."/>
            <person name="Nelson K.E."/>
        </authorList>
    </citation>
    <scope>NUCLEOTIDE SEQUENCE [LARGE SCALE GENOMIC DNA]</scope>
    <source>
        <strain evidence="3">ATCC BAA-381 / LMG 19568 / NCTC 13146 / CH001A</strain>
    </source>
</reference>
<dbReference type="SUPFAM" id="SSF56925">
    <property type="entry name" value="OMPA-like"/>
    <property type="match status" value="1"/>
</dbReference>
<evidence type="ECO:0008006" key="4">
    <source>
        <dbReference type="Google" id="ProtNLM"/>
    </source>
</evidence>
<dbReference type="OrthoDB" id="5360840at2"/>
<feature type="chain" id="PRO_5002708396" description="Outer membrane protein beta-barrel domain-containing protein" evidence="1">
    <location>
        <begin position="21"/>
        <end position="182"/>
    </location>
</feature>
<dbReference type="HOGENOM" id="CLU_1364073_0_0_7"/>
<protein>
    <recommendedName>
        <fullName evidence="4">Outer membrane protein beta-barrel domain-containing protein</fullName>
    </recommendedName>
</protein>
<dbReference type="EMBL" id="CP000776">
    <property type="protein sequence ID" value="ABS52405.1"/>
    <property type="molecule type" value="Genomic_DNA"/>
</dbReference>
<dbReference type="RefSeq" id="WP_012108980.1">
    <property type="nucleotide sequence ID" value="NC_009714.1"/>
</dbReference>
<evidence type="ECO:0000256" key="1">
    <source>
        <dbReference type="SAM" id="SignalP"/>
    </source>
</evidence>
<organism evidence="2 3">
    <name type="scientific">Campylobacter hominis (strain ATCC BAA-381 / DSM 21671 / CCUG 45161 / LMG 19568 / NCTC 13146 / CH001A)</name>
    <dbReference type="NCBI Taxonomy" id="360107"/>
    <lineage>
        <taxon>Bacteria</taxon>
        <taxon>Pseudomonadati</taxon>
        <taxon>Campylobacterota</taxon>
        <taxon>Epsilonproteobacteria</taxon>
        <taxon>Campylobacterales</taxon>
        <taxon>Campylobacteraceae</taxon>
        <taxon>Campylobacter</taxon>
    </lineage>
</organism>
<keyword evidence="3" id="KW-1185">Reference proteome</keyword>
<accession>A7I2E0</accession>
<dbReference type="Proteomes" id="UP000002407">
    <property type="component" value="Chromosome"/>
</dbReference>
<gene>
    <name evidence="2" type="ordered locus">CHAB381_1125</name>
</gene>
<feature type="signal peptide" evidence="1">
    <location>
        <begin position="1"/>
        <end position="20"/>
    </location>
</feature>
<dbReference type="eggNOG" id="ENOG5031915">
    <property type="taxonomic scope" value="Bacteria"/>
</dbReference>
<dbReference type="AlphaFoldDB" id="A7I2E0"/>
<keyword evidence="1" id="KW-0732">Signal</keyword>
<evidence type="ECO:0000313" key="2">
    <source>
        <dbReference type="EMBL" id="ABS52405.1"/>
    </source>
</evidence>
<evidence type="ECO:0000313" key="3">
    <source>
        <dbReference type="Proteomes" id="UP000002407"/>
    </source>
</evidence>
<proteinExistence type="predicted"/>
<dbReference type="Gene3D" id="2.40.160.20">
    <property type="match status" value="1"/>
</dbReference>
<dbReference type="KEGG" id="cha:CHAB381_1125"/>
<name>A7I2E0_CAMHC</name>
<sequence length="182" mass="20295">MKILSGILIASSVLCSVALAESAFMGVEASYGFTSKFSSDYGDVKDHSIPTLGIKGGYDYDFKAKVNEDEDKVEWTKHAITLGTDWTPAINENFKFLLGAYGGLGILDFNGEATYDDYYVKVDETSVGFLIGARVGGLAEIDEHNEVKFGFKTKWSTYKDFEYIDDIDNTVYEIYAGYNYKF</sequence>